<evidence type="ECO:0008006" key="3">
    <source>
        <dbReference type="Google" id="ProtNLM"/>
    </source>
</evidence>
<dbReference type="eggNOG" id="COG5388">
    <property type="taxonomic scope" value="Bacteria"/>
</dbReference>
<dbReference type="OrthoDB" id="8480244at2"/>
<proteinExistence type="predicted"/>
<dbReference type="InterPro" id="IPR009922">
    <property type="entry name" value="DUF1457"/>
</dbReference>
<evidence type="ECO:0000313" key="2">
    <source>
        <dbReference type="Proteomes" id="UP000006377"/>
    </source>
</evidence>
<dbReference type="Pfam" id="PF07310">
    <property type="entry name" value="PAS_5"/>
    <property type="match status" value="1"/>
</dbReference>
<sequence length="176" mass="19486">MSNAATFHSRDCARFFGYWNSLPKRGLVPDRNAFDPVAIRDLMPMIVMIEYNDRQPAVFRYAGSGLTEILGYDPTRRPYLELLKDDAISSFFEASEPMMATPCGGRFGITVQAATGYVLECEALDLPFCNEREGSWIIMALVGVLGVVGMHDEEKVQILEIGAGEWIDIGAGLPRS</sequence>
<dbReference type="HOGENOM" id="CLU_1516509_0_0_5"/>
<dbReference type="KEGG" id="pla:Plav_3165"/>
<dbReference type="AlphaFoldDB" id="A7HXY8"/>
<protein>
    <recommendedName>
        <fullName evidence="3">PAS domain-containing protein</fullName>
    </recommendedName>
</protein>
<keyword evidence="2" id="KW-1185">Reference proteome</keyword>
<reference evidence="1 2" key="1">
    <citation type="journal article" date="2011" name="Stand. Genomic Sci.">
        <title>Complete genome sequence of Parvibaculum lavamentivorans type strain (DS-1(T)).</title>
        <authorList>
            <person name="Schleheck D."/>
            <person name="Weiss M."/>
            <person name="Pitluck S."/>
            <person name="Bruce D."/>
            <person name="Land M.L."/>
            <person name="Han S."/>
            <person name="Saunders E."/>
            <person name="Tapia R."/>
            <person name="Detter C."/>
            <person name="Brettin T."/>
            <person name="Han J."/>
            <person name="Woyke T."/>
            <person name="Goodwin L."/>
            <person name="Pennacchio L."/>
            <person name="Nolan M."/>
            <person name="Cook A.M."/>
            <person name="Kjelleberg S."/>
            <person name="Thomas T."/>
        </authorList>
    </citation>
    <scope>NUCLEOTIDE SEQUENCE [LARGE SCALE GENOMIC DNA]</scope>
    <source>
        <strain evidence="2">DS-1 / DSM 13023 / NCIMB 13966</strain>
    </source>
</reference>
<dbReference type="RefSeq" id="WP_012112094.1">
    <property type="nucleotide sequence ID" value="NC_009719.1"/>
</dbReference>
<dbReference type="Proteomes" id="UP000006377">
    <property type="component" value="Chromosome"/>
</dbReference>
<evidence type="ECO:0000313" key="1">
    <source>
        <dbReference type="EMBL" id="ABS64771.1"/>
    </source>
</evidence>
<dbReference type="EMBL" id="CP000774">
    <property type="protein sequence ID" value="ABS64771.1"/>
    <property type="molecule type" value="Genomic_DNA"/>
</dbReference>
<name>A7HXY8_PARL1</name>
<organism evidence="1 2">
    <name type="scientific">Parvibaculum lavamentivorans (strain DS-1 / DSM 13023 / NCIMB 13966)</name>
    <dbReference type="NCBI Taxonomy" id="402881"/>
    <lineage>
        <taxon>Bacteria</taxon>
        <taxon>Pseudomonadati</taxon>
        <taxon>Pseudomonadota</taxon>
        <taxon>Alphaproteobacteria</taxon>
        <taxon>Hyphomicrobiales</taxon>
        <taxon>Parvibaculaceae</taxon>
        <taxon>Parvibaculum</taxon>
    </lineage>
</organism>
<accession>A7HXY8</accession>
<gene>
    <name evidence="1" type="ordered locus">Plav_3165</name>
</gene>